<keyword evidence="6" id="KW-0812">Transmembrane</keyword>
<dbReference type="CDD" id="cd00075">
    <property type="entry name" value="HATPase"/>
    <property type="match status" value="1"/>
</dbReference>
<dbReference type="PROSITE" id="PS50109">
    <property type="entry name" value="HIS_KIN"/>
    <property type="match status" value="1"/>
</dbReference>
<keyword evidence="4" id="KW-0597">Phosphoprotein</keyword>
<organism evidence="13 14">
    <name type="scientific">Nonomuraea marmarensis</name>
    <dbReference type="NCBI Taxonomy" id="3351344"/>
    <lineage>
        <taxon>Bacteria</taxon>
        <taxon>Bacillati</taxon>
        <taxon>Actinomycetota</taxon>
        <taxon>Actinomycetes</taxon>
        <taxon>Streptosporangiales</taxon>
        <taxon>Streptosporangiaceae</taxon>
        <taxon>Nonomuraea</taxon>
    </lineage>
</organism>
<evidence type="ECO:0000259" key="12">
    <source>
        <dbReference type="PROSITE" id="PS50885"/>
    </source>
</evidence>
<dbReference type="InterPro" id="IPR036890">
    <property type="entry name" value="HATPase_C_sf"/>
</dbReference>
<dbReference type="Pfam" id="PF00512">
    <property type="entry name" value="HisKA"/>
    <property type="match status" value="1"/>
</dbReference>
<dbReference type="PROSITE" id="PS50885">
    <property type="entry name" value="HAMP"/>
    <property type="match status" value="1"/>
</dbReference>
<keyword evidence="10" id="KW-0472">Membrane</keyword>
<evidence type="ECO:0000256" key="9">
    <source>
        <dbReference type="ARBA" id="ARBA00023012"/>
    </source>
</evidence>
<reference evidence="13 14" key="1">
    <citation type="submission" date="2024-10" db="EMBL/GenBank/DDBJ databases">
        <authorList>
            <person name="Topkara A.R."/>
            <person name="Saygin H."/>
        </authorList>
    </citation>
    <scope>NUCLEOTIDE SEQUENCE [LARGE SCALE GENOMIC DNA]</scope>
    <source>
        <strain evidence="13 14">M3C6</strain>
    </source>
</reference>
<dbReference type="Pfam" id="PF00672">
    <property type="entry name" value="HAMP"/>
    <property type="match status" value="1"/>
</dbReference>
<proteinExistence type="predicted"/>
<evidence type="ECO:0000256" key="2">
    <source>
        <dbReference type="ARBA" id="ARBA00004236"/>
    </source>
</evidence>
<dbReference type="GO" id="GO:0005524">
    <property type="term" value="F:ATP binding"/>
    <property type="evidence" value="ECO:0007669"/>
    <property type="project" value="UniProtKB-KW"/>
</dbReference>
<evidence type="ECO:0000256" key="10">
    <source>
        <dbReference type="ARBA" id="ARBA00023136"/>
    </source>
</evidence>
<dbReference type="Gene3D" id="6.10.340.10">
    <property type="match status" value="1"/>
</dbReference>
<comment type="catalytic activity">
    <reaction evidence="1">
        <text>ATP + protein L-histidine = ADP + protein N-phospho-L-histidine.</text>
        <dbReference type="EC" id="2.7.13.3"/>
    </reaction>
</comment>
<dbReference type="SUPFAM" id="SSF55874">
    <property type="entry name" value="ATPase domain of HSP90 chaperone/DNA topoisomerase II/histidine kinase"/>
    <property type="match status" value="1"/>
</dbReference>
<dbReference type="SMART" id="SM00387">
    <property type="entry name" value="HATPase_c"/>
    <property type="match status" value="1"/>
</dbReference>
<dbReference type="RefSeq" id="WP_393171059.1">
    <property type="nucleotide sequence ID" value="NZ_JBICRM010000020.1"/>
</dbReference>
<feature type="domain" description="HAMP" evidence="12">
    <location>
        <begin position="194"/>
        <end position="246"/>
    </location>
</feature>
<dbReference type="PANTHER" id="PTHR45436">
    <property type="entry name" value="SENSOR HISTIDINE KINASE YKOH"/>
    <property type="match status" value="1"/>
</dbReference>
<keyword evidence="8" id="KW-1133">Transmembrane helix</keyword>
<dbReference type="InterPro" id="IPR003660">
    <property type="entry name" value="HAMP_dom"/>
</dbReference>
<evidence type="ECO:0000313" key="14">
    <source>
        <dbReference type="Proteomes" id="UP001603978"/>
    </source>
</evidence>
<dbReference type="EC" id="2.7.13.3" evidence="3"/>
<name>A0ABW7AJ64_9ACTN</name>
<keyword evidence="7" id="KW-0418">Kinase</keyword>
<keyword evidence="9" id="KW-0902">Two-component regulatory system</keyword>
<dbReference type="InterPro" id="IPR003594">
    <property type="entry name" value="HATPase_dom"/>
</dbReference>
<dbReference type="SUPFAM" id="SSF47384">
    <property type="entry name" value="Homodimeric domain of signal transducing histidine kinase"/>
    <property type="match status" value="1"/>
</dbReference>
<accession>A0ABW7AJ64</accession>
<dbReference type="SMART" id="SM00304">
    <property type="entry name" value="HAMP"/>
    <property type="match status" value="1"/>
</dbReference>
<evidence type="ECO:0000259" key="11">
    <source>
        <dbReference type="PROSITE" id="PS50109"/>
    </source>
</evidence>
<dbReference type="PANTHER" id="PTHR45436:SF5">
    <property type="entry name" value="SENSOR HISTIDINE KINASE TRCS"/>
    <property type="match status" value="1"/>
</dbReference>
<dbReference type="EMBL" id="JBICRM010000020">
    <property type="protein sequence ID" value="MFG1707403.1"/>
    <property type="molecule type" value="Genomic_DNA"/>
</dbReference>
<sequence>MTAKRPVVVKGQGSPMEWKHVPLRVSAALTSAAVTALESAGVSVLFLRLMHRQRAAISRDRFHLAVDRVFFLLRKGYLPAVLPNRYGHAIQVVDARRRVISATRSLRGRPPMAGFAPPRGHVHGERVLDGRMTVRSVLIVPELCRRQGVHGPAIIYAAAPRVPWYGSRGLAVTAAGAAAVVTGLAGWGAYQATVRALAPVEDIRAELADITATDLSARIPVPHHQELRLMAQTMNTTLSRLQSAVDHLRRFASEASHDLRSPLAGIRTRLEEALMDPEHADWPEVARQVLAGVERQQAIITDMLDLARLDTGGPFHRVPTDLAQLIGTELRQRTGDRVPTAQHLRDGVIVDCDRLLVARVLANLLDNAQRHATTAVTVTVRAQGRAAVLEVADDGEGIPPEHRDKVFERFTRLHAARTRDPTGTGLGLPIAREIVHAHHGTLTIEDNAPGARLVMRIPRCAPPDTSPS</sequence>
<evidence type="ECO:0000256" key="7">
    <source>
        <dbReference type="ARBA" id="ARBA00022777"/>
    </source>
</evidence>
<keyword evidence="14" id="KW-1185">Reference proteome</keyword>
<evidence type="ECO:0000256" key="3">
    <source>
        <dbReference type="ARBA" id="ARBA00012438"/>
    </source>
</evidence>
<keyword evidence="5" id="KW-0808">Transferase</keyword>
<dbReference type="InterPro" id="IPR004358">
    <property type="entry name" value="Sig_transdc_His_kin-like_C"/>
</dbReference>
<evidence type="ECO:0000256" key="5">
    <source>
        <dbReference type="ARBA" id="ARBA00022679"/>
    </source>
</evidence>
<evidence type="ECO:0000313" key="13">
    <source>
        <dbReference type="EMBL" id="MFG1707403.1"/>
    </source>
</evidence>
<dbReference type="InterPro" id="IPR036097">
    <property type="entry name" value="HisK_dim/P_sf"/>
</dbReference>
<dbReference type="Pfam" id="PF02518">
    <property type="entry name" value="HATPase_c"/>
    <property type="match status" value="1"/>
</dbReference>
<evidence type="ECO:0000256" key="8">
    <source>
        <dbReference type="ARBA" id="ARBA00022989"/>
    </source>
</evidence>
<feature type="domain" description="Histidine kinase" evidence="11">
    <location>
        <begin position="254"/>
        <end position="461"/>
    </location>
</feature>
<dbReference type="CDD" id="cd00082">
    <property type="entry name" value="HisKA"/>
    <property type="match status" value="1"/>
</dbReference>
<dbReference type="InterPro" id="IPR050428">
    <property type="entry name" value="TCS_sensor_his_kinase"/>
</dbReference>
<evidence type="ECO:0000256" key="4">
    <source>
        <dbReference type="ARBA" id="ARBA00022553"/>
    </source>
</evidence>
<dbReference type="SMART" id="SM00388">
    <property type="entry name" value="HisKA"/>
    <property type="match status" value="1"/>
</dbReference>
<gene>
    <name evidence="13" type="ORF">ACFLIM_29805</name>
</gene>
<keyword evidence="13" id="KW-0067">ATP-binding</keyword>
<evidence type="ECO:0000256" key="6">
    <source>
        <dbReference type="ARBA" id="ARBA00022692"/>
    </source>
</evidence>
<dbReference type="InterPro" id="IPR003661">
    <property type="entry name" value="HisK_dim/P_dom"/>
</dbReference>
<evidence type="ECO:0000256" key="1">
    <source>
        <dbReference type="ARBA" id="ARBA00000085"/>
    </source>
</evidence>
<dbReference type="InterPro" id="IPR005467">
    <property type="entry name" value="His_kinase_dom"/>
</dbReference>
<comment type="subcellular location">
    <subcellularLocation>
        <location evidence="2">Cell membrane</location>
    </subcellularLocation>
</comment>
<dbReference type="Gene3D" id="3.30.565.10">
    <property type="entry name" value="Histidine kinase-like ATPase, C-terminal domain"/>
    <property type="match status" value="1"/>
</dbReference>
<comment type="caution">
    <text evidence="13">The sequence shown here is derived from an EMBL/GenBank/DDBJ whole genome shotgun (WGS) entry which is preliminary data.</text>
</comment>
<keyword evidence="13" id="KW-0547">Nucleotide-binding</keyword>
<dbReference type="Gene3D" id="1.10.287.130">
    <property type="match status" value="1"/>
</dbReference>
<dbReference type="Proteomes" id="UP001603978">
    <property type="component" value="Unassembled WGS sequence"/>
</dbReference>
<protein>
    <recommendedName>
        <fullName evidence="3">histidine kinase</fullName>
        <ecNumber evidence="3">2.7.13.3</ecNumber>
    </recommendedName>
</protein>
<dbReference type="PRINTS" id="PR00344">
    <property type="entry name" value="BCTRLSENSOR"/>
</dbReference>